<dbReference type="VEuPathDB" id="FungiDB:PHYBLDRAFT_143380"/>
<name>A0A162PVK8_PHYB8</name>
<dbReference type="SUPFAM" id="SSF52047">
    <property type="entry name" value="RNI-like"/>
    <property type="match status" value="1"/>
</dbReference>
<evidence type="ECO:0000313" key="1">
    <source>
        <dbReference type="EMBL" id="OAD76407.1"/>
    </source>
</evidence>
<dbReference type="GO" id="GO:0031146">
    <property type="term" value="P:SCF-dependent proteasomal ubiquitin-dependent protein catabolic process"/>
    <property type="evidence" value="ECO:0007669"/>
    <property type="project" value="TreeGrafter"/>
</dbReference>
<dbReference type="PANTHER" id="PTHR13318">
    <property type="entry name" value="PARTNER OF PAIRED, ISOFORM B-RELATED"/>
    <property type="match status" value="1"/>
</dbReference>
<dbReference type="PANTHER" id="PTHR13318:SF190">
    <property type="entry name" value="PARTNER OF PAIRED, ISOFORM B"/>
    <property type="match status" value="1"/>
</dbReference>
<dbReference type="Proteomes" id="UP000077315">
    <property type="component" value="Unassembled WGS sequence"/>
</dbReference>
<dbReference type="EMBL" id="KV440976">
    <property type="protein sequence ID" value="OAD76407.1"/>
    <property type="molecule type" value="Genomic_DNA"/>
</dbReference>
<dbReference type="Gene3D" id="3.80.10.10">
    <property type="entry name" value="Ribonuclease Inhibitor"/>
    <property type="match status" value="2"/>
</dbReference>
<dbReference type="GO" id="GO:0019005">
    <property type="term" value="C:SCF ubiquitin ligase complex"/>
    <property type="evidence" value="ECO:0007669"/>
    <property type="project" value="TreeGrafter"/>
</dbReference>
<dbReference type="OrthoDB" id="6781668at2759"/>
<dbReference type="Pfam" id="PF13516">
    <property type="entry name" value="LRR_6"/>
    <property type="match status" value="1"/>
</dbReference>
<reference evidence="2" key="1">
    <citation type="submission" date="2015-06" db="EMBL/GenBank/DDBJ databases">
        <title>Expansion of signal transduction pathways in fungi by whole-genome duplication.</title>
        <authorList>
            <consortium name="DOE Joint Genome Institute"/>
            <person name="Corrochano L.M."/>
            <person name="Kuo A."/>
            <person name="Marcet-Houben M."/>
            <person name="Polaino S."/>
            <person name="Salamov A."/>
            <person name="Villalobos J.M."/>
            <person name="Alvarez M.I."/>
            <person name="Avalos J."/>
            <person name="Benito E.P."/>
            <person name="Benoit I."/>
            <person name="Burger G."/>
            <person name="Camino L.P."/>
            <person name="Canovas D."/>
            <person name="Cerda-Olmedo E."/>
            <person name="Cheng J.-F."/>
            <person name="Dominguez A."/>
            <person name="Elias M."/>
            <person name="Eslava A.P."/>
            <person name="Glaser F."/>
            <person name="Grimwood J."/>
            <person name="Gutierrez G."/>
            <person name="Heitman J."/>
            <person name="Henrissat B."/>
            <person name="Iturriaga E.A."/>
            <person name="Lang B.F."/>
            <person name="Lavin J.L."/>
            <person name="Lee S."/>
            <person name="Li W."/>
            <person name="Lindquist E."/>
            <person name="Lopez-Garcia S."/>
            <person name="Luque E.M."/>
            <person name="Marcos A.T."/>
            <person name="Martin J."/>
            <person name="McCluskey K."/>
            <person name="Medina H.R."/>
            <person name="Miralles-Duran A."/>
            <person name="Miyazaki A."/>
            <person name="Munoz-Torres E."/>
            <person name="Oguiza J.A."/>
            <person name="Ohm R."/>
            <person name="Olmedo M."/>
            <person name="Orejas M."/>
            <person name="Ortiz-Castellanos L."/>
            <person name="Pisabarro A.G."/>
            <person name="Rodriguez-Romero J."/>
            <person name="Ruiz-Herrera J."/>
            <person name="Ruiz-Vazquez R."/>
            <person name="Sanz C."/>
            <person name="Schackwitz W."/>
            <person name="Schmutz J."/>
            <person name="Shahriari M."/>
            <person name="Shelest E."/>
            <person name="Silva-Franco F."/>
            <person name="Soanes D."/>
            <person name="Syed K."/>
            <person name="Tagua V.G."/>
            <person name="Talbot N.J."/>
            <person name="Thon M."/>
            <person name="De vries R.P."/>
            <person name="Wiebenga A."/>
            <person name="Yadav J.S."/>
            <person name="Braun E.L."/>
            <person name="Baker S."/>
            <person name="Garre V."/>
            <person name="Horwitz B."/>
            <person name="Torres-Martinez S."/>
            <person name="Idnurm A."/>
            <person name="Herrera-Estrella A."/>
            <person name="Gabaldon T."/>
            <person name="Grigoriev I.V."/>
        </authorList>
    </citation>
    <scope>NUCLEOTIDE SEQUENCE [LARGE SCALE GENOMIC DNA]</scope>
    <source>
        <strain evidence="2">NRRL 1555(-)</strain>
    </source>
</reference>
<protein>
    <recommendedName>
        <fullName evidence="3">F-box domain-containing protein</fullName>
    </recommendedName>
</protein>
<dbReference type="STRING" id="763407.A0A162PVK8"/>
<gene>
    <name evidence="1" type="ORF">PHYBLDRAFT_143380</name>
</gene>
<dbReference type="AlphaFoldDB" id="A0A162PVK8"/>
<keyword evidence="2" id="KW-1185">Reference proteome</keyword>
<sequence>MANAVSPLLIPEIAGLICDVADSRDLLSLVLTCRVFYDAASARLWRTLHPRSLISLLKVKSTLEGKHRVKSLSCDYHQLIQTFRWSSRDDPTCRKFELEFFEYFGFPNLVQLEFSYMAAQSQTLYKIIAASPHLRYIDLSHCYCLSTQAILPLFFMPHHHLQTLILYGCGQIDPDTLATLIMHHHQSLQCIRLTDINDRVLESIQQCVGLKDLGLEHCAEAKLSAGALSRFSRPTKTYSGLGLERLRLRDIASLSSDHLRGIVDGSRYSLLHLDISECNRLSSEGFVYLSSQCVLLETLLLAYQAGVEDEAIQLLVLHCNRLKHLDVSGCRSLTDEAFRAFVNESDITPIALETLDVSGLESEISRSILGSLLMKLPYLREMSLGAAYDREDANKILEKVNRVHPSFHMDIDRTISRE</sequence>
<dbReference type="InParanoid" id="A0A162PVK8"/>
<evidence type="ECO:0000313" key="2">
    <source>
        <dbReference type="Proteomes" id="UP000077315"/>
    </source>
</evidence>
<dbReference type="GeneID" id="28991880"/>
<dbReference type="RefSeq" id="XP_018294447.1">
    <property type="nucleotide sequence ID" value="XM_018430974.1"/>
</dbReference>
<dbReference type="InterPro" id="IPR032675">
    <property type="entry name" value="LRR_dom_sf"/>
</dbReference>
<evidence type="ECO:0008006" key="3">
    <source>
        <dbReference type="Google" id="ProtNLM"/>
    </source>
</evidence>
<dbReference type="SMART" id="SM00367">
    <property type="entry name" value="LRR_CC"/>
    <property type="match status" value="5"/>
</dbReference>
<accession>A0A162PVK8</accession>
<organism evidence="1 2">
    <name type="scientific">Phycomyces blakesleeanus (strain ATCC 8743b / DSM 1359 / FGSC 10004 / NBRC 33097 / NRRL 1555)</name>
    <dbReference type="NCBI Taxonomy" id="763407"/>
    <lineage>
        <taxon>Eukaryota</taxon>
        <taxon>Fungi</taxon>
        <taxon>Fungi incertae sedis</taxon>
        <taxon>Mucoromycota</taxon>
        <taxon>Mucoromycotina</taxon>
        <taxon>Mucoromycetes</taxon>
        <taxon>Mucorales</taxon>
        <taxon>Phycomycetaceae</taxon>
        <taxon>Phycomyces</taxon>
    </lineage>
</organism>
<proteinExistence type="predicted"/>
<dbReference type="InterPro" id="IPR001611">
    <property type="entry name" value="Leu-rich_rpt"/>
</dbReference>
<dbReference type="InterPro" id="IPR006553">
    <property type="entry name" value="Leu-rich_rpt_Cys-con_subtyp"/>
</dbReference>